<organism evidence="6 7">
    <name type="scientific">Shewanella gelidii</name>
    <dbReference type="NCBI Taxonomy" id="1642821"/>
    <lineage>
        <taxon>Bacteria</taxon>
        <taxon>Pseudomonadati</taxon>
        <taxon>Pseudomonadota</taxon>
        <taxon>Gammaproteobacteria</taxon>
        <taxon>Alteromonadales</taxon>
        <taxon>Shewanellaceae</taxon>
        <taxon>Shewanella</taxon>
    </lineage>
</organism>
<dbReference type="GO" id="GO:0006354">
    <property type="term" value="P:DNA-templated transcription elongation"/>
    <property type="evidence" value="ECO:0007669"/>
    <property type="project" value="InterPro"/>
</dbReference>
<dbReference type="InterPro" id="IPR008991">
    <property type="entry name" value="Translation_prot_SH3-like_sf"/>
</dbReference>
<dbReference type="SMART" id="SM00738">
    <property type="entry name" value="NGN"/>
    <property type="match status" value="1"/>
</dbReference>
<dbReference type="EMBL" id="BMPZ01000001">
    <property type="protein sequence ID" value="GGI67378.1"/>
    <property type="molecule type" value="Genomic_DNA"/>
</dbReference>
<dbReference type="InterPro" id="IPR036735">
    <property type="entry name" value="NGN_dom_sf"/>
</dbReference>
<comment type="caution">
    <text evidence="6">The sequence shown here is derived from an EMBL/GenBank/DDBJ whole genome shotgun (WGS) entry which is preliminary data.</text>
</comment>
<reference evidence="6" key="2">
    <citation type="submission" date="2020-09" db="EMBL/GenBank/DDBJ databases">
        <authorList>
            <person name="Sun Q."/>
            <person name="Ohkuma M."/>
        </authorList>
    </citation>
    <scope>NUCLEOTIDE SEQUENCE</scope>
    <source>
        <strain evidence="6">JCM 30804</strain>
    </source>
</reference>
<gene>
    <name evidence="4 6" type="primary">rfaH</name>
    <name evidence="6" type="ORF">GCM10009332_00620</name>
</gene>
<dbReference type="SUPFAM" id="SSF82679">
    <property type="entry name" value="N-utilization substance G protein NusG, N-terminal domain"/>
    <property type="match status" value="1"/>
</dbReference>
<accession>A0A917JGS6</accession>
<dbReference type="PANTHER" id="PTHR30265">
    <property type="entry name" value="RHO-INTERACTING TRANSCRIPTION TERMINATION FACTOR NUSG"/>
    <property type="match status" value="1"/>
</dbReference>
<sequence>MKAWYLLYCKPRNEFRAQQNLALQGVESYLPMLLSEPTSKSKSAKSTPLFPCYLFAFFDPQEFPISRIHSTRGVARLVGCKEMLVPIDESIVNGVKTQEQKVRREVVSLAHEPLMRSGDKVVVHSGPFSELEGIFDETCGNKRCHVLFTIMGQTKRISVPQADLKRVCA</sequence>
<proteinExistence type="inferred from homology"/>
<evidence type="ECO:0000313" key="6">
    <source>
        <dbReference type="EMBL" id="GGI67378.1"/>
    </source>
</evidence>
<keyword evidence="2 4" id="KW-0805">Transcription regulation</keyword>
<evidence type="ECO:0000256" key="4">
    <source>
        <dbReference type="HAMAP-Rule" id="MF_00951"/>
    </source>
</evidence>
<evidence type="ECO:0000256" key="1">
    <source>
        <dbReference type="ARBA" id="ARBA00022814"/>
    </source>
</evidence>
<name>A0A917JGS6_9GAMM</name>
<protein>
    <recommendedName>
        <fullName evidence="4">Transcription antitermination protein RfaH</fullName>
    </recommendedName>
</protein>
<keyword evidence="4" id="KW-0238">DNA-binding</keyword>
<keyword evidence="7" id="KW-1185">Reference proteome</keyword>
<keyword evidence="1 4" id="KW-0889">Transcription antitermination</keyword>
<dbReference type="SUPFAM" id="SSF50104">
    <property type="entry name" value="Translation proteins SH3-like domain"/>
    <property type="match status" value="1"/>
</dbReference>
<dbReference type="NCBIfam" id="TIGR01955">
    <property type="entry name" value="RfaH"/>
    <property type="match status" value="1"/>
</dbReference>
<evidence type="ECO:0000259" key="5">
    <source>
        <dbReference type="SMART" id="SM00738"/>
    </source>
</evidence>
<feature type="domain" description="NusG-like N-terminal" evidence="5">
    <location>
        <begin position="1"/>
        <end position="99"/>
    </location>
</feature>
<dbReference type="InterPro" id="IPR006645">
    <property type="entry name" value="NGN-like_dom"/>
</dbReference>
<dbReference type="PANTHER" id="PTHR30265:SF7">
    <property type="entry name" value="TRANSCRIPTION ANTITERMINATION PROTEIN RFAH"/>
    <property type="match status" value="1"/>
</dbReference>
<dbReference type="AlphaFoldDB" id="A0A917JGS6"/>
<evidence type="ECO:0000256" key="2">
    <source>
        <dbReference type="ARBA" id="ARBA00023015"/>
    </source>
</evidence>
<dbReference type="HAMAP" id="MF_00951">
    <property type="entry name" value="RfaH"/>
    <property type="match status" value="1"/>
</dbReference>
<dbReference type="GO" id="GO:0001073">
    <property type="term" value="F:transcription antitermination factor activity, DNA binding"/>
    <property type="evidence" value="ECO:0007669"/>
    <property type="project" value="UniProtKB-UniRule"/>
</dbReference>
<dbReference type="GO" id="GO:0005829">
    <property type="term" value="C:cytosol"/>
    <property type="evidence" value="ECO:0007669"/>
    <property type="project" value="TreeGrafter"/>
</dbReference>
<comment type="function">
    <text evidence="4">Enhances distal genes transcription elongation in a specialized subset of operons that encode extracytoplasmic components.</text>
</comment>
<reference evidence="6" key="1">
    <citation type="journal article" date="2014" name="Int. J. Syst. Evol. Microbiol.">
        <title>Complete genome sequence of Corynebacterium casei LMG S-19264T (=DSM 44701T), isolated from a smear-ripened cheese.</title>
        <authorList>
            <consortium name="US DOE Joint Genome Institute (JGI-PGF)"/>
            <person name="Walter F."/>
            <person name="Albersmeier A."/>
            <person name="Kalinowski J."/>
            <person name="Ruckert C."/>
        </authorList>
    </citation>
    <scope>NUCLEOTIDE SEQUENCE</scope>
    <source>
        <strain evidence="6">JCM 30804</strain>
    </source>
</reference>
<dbReference type="InterPro" id="IPR010215">
    <property type="entry name" value="Transcription_antiterm_RfaH"/>
</dbReference>
<dbReference type="Pfam" id="PF02357">
    <property type="entry name" value="NusG"/>
    <property type="match status" value="1"/>
</dbReference>
<evidence type="ECO:0000313" key="7">
    <source>
        <dbReference type="Proteomes" id="UP000613743"/>
    </source>
</evidence>
<dbReference type="InterPro" id="IPR043425">
    <property type="entry name" value="NusG-like"/>
</dbReference>
<dbReference type="Proteomes" id="UP000613743">
    <property type="component" value="Unassembled WGS sequence"/>
</dbReference>
<dbReference type="Gene3D" id="3.30.70.940">
    <property type="entry name" value="NusG, N-terminal domain"/>
    <property type="match status" value="1"/>
</dbReference>
<keyword evidence="3 4" id="KW-0804">Transcription</keyword>
<evidence type="ECO:0000256" key="3">
    <source>
        <dbReference type="ARBA" id="ARBA00023163"/>
    </source>
</evidence>
<dbReference type="RefSeq" id="WP_188916704.1">
    <property type="nucleotide sequence ID" value="NZ_BMPZ01000001.1"/>
</dbReference>
<dbReference type="CDD" id="cd09892">
    <property type="entry name" value="NGN_SP_RfaH"/>
    <property type="match status" value="1"/>
</dbReference>
<dbReference type="GO" id="GO:0003677">
    <property type="term" value="F:DNA binding"/>
    <property type="evidence" value="ECO:0007669"/>
    <property type="project" value="UniProtKB-UniRule"/>
</dbReference>
<comment type="similarity">
    <text evidence="4">Belongs to the RfaH family.</text>
</comment>
<comment type="subunit">
    <text evidence="4">Interacts with both the nontemplate DNA and the RNA polymerase (RNAP).</text>
</comment>